<dbReference type="OrthoDB" id="9976870at2759"/>
<keyword evidence="2" id="KW-1185">Reference proteome</keyword>
<name>A0A1Y1ZT01_9PLEO</name>
<gene>
    <name evidence="1" type="ORF">BCR34DRAFT_599922</name>
</gene>
<comment type="caution">
    <text evidence="1">The sequence shown here is derived from an EMBL/GenBank/DDBJ whole genome shotgun (WGS) entry which is preliminary data.</text>
</comment>
<protein>
    <recommendedName>
        <fullName evidence="3">Cupin 2 conserved barrel domain-containing protein</fullName>
    </recommendedName>
</protein>
<proteinExistence type="predicted"/>
<dbReference type="EMBL" id="MCFA01000042">
    <property type="protein sequence ID" value="ORY13383.1"/>
    <property type="molecule type" value="Genomic_DNA"/>
</dbReference>
<dbReference type="STRING" id="1231657.A0A1Y1ZT01"/>
<dbReference type="Proteomes" id="UP000193144">
    <property type="component" value="Unassembled WGS sequence"/>
</dbReference>
<organism evidence="1 2">
    <name type="scientific">Clohesyomyces aquaticus</name>
    <dbReference type="NCBI Taxonomy" id="1231657"/>
    <lineage>
        <taxon>Eukaryota</taxon>
        <taxon>Fungi</taxon>
        <taxon>Dikarya</taxon>
        <taxon>Ascomycota</taxon>
        <taxon>Pezizomycotina</taxon>
        <taxon>Dothideomycetes</taxon>
        <taxon>Pleosporomycetidae</taxon>
        <taxon>Pleosporales</taxon>
        <taxon>Lindgomycetaceae</taxon>
        <taxon>Clohesyomyces</taxon>
    </lineage>
</organism>
<evidence type="ECO:0000313" key="2">
    <source>
        <dbReference type="Proteomes" id="UP000193144"/>
    </source>
</evidence>
<dbReference type="AlphaFoldDB" id="A0A1Y1ZT01"/>
<evidence type="ECO:0000313" key="1">
    <source>
        <dbReference type="EMBL" id="ORY13383.1"/>
    </source>
</evidence>
<evidence type="ECO:0008006" key="3">
    <source>
        <dbReference type="Google" id="ProtNLM"/>
    </source>
</evidence>
<reference evidence="1 2" key="1">
    <citation type="submission" date="2016-07" db="EMBL/GenBank/DDBJ databases">
        <title>Pervasive Adenine N6-methylation of Active Genes in Fungi.</title>
        <authorList>
            <consortium name="DOE Joint Genome Institute"/>
            <person name="Mondo S.J."/>
            <person name="Dannebaum R.O."/>
            <person name="Kuo R.C."/>
            <person name="Labutti K."/>
            <person name="Haridas S."/>
            <person name="Kuo A."/>
            <person name="Salamov A."/>
            <person name="Ahrendt S.R."/>
            <person name="Lipzen A."/>
            <person name="Sullivan W."/>
            <person name="Andreopoulos W.B."/>
            <person name="Clum A."/>
            <person name="Lindquist E."/>
            <person name="Daum C."/>
            <person name="Ramamoorthy G.K."/>
            <person name="Gryganskyi A."/>
            <person name="Culley D."/>
            <person name="Magnuson J.K."/>
            <person name="James T.Y."/>
            <person name="O'Malley M.A."/>
            <person name="Stajich J.E."/>
            <person name="Spatafora J.W."/>
            <person name="Visel A."/>
            <person name="Grigoriev I.V."/>
        </authorList>
    </citation>
    <scope>NUCLEOTIDE SEQUENCE [LARGE SCALE GENOMIC DNA]</scope>
    <source>
        <strain evidence="1 2">CBS 115471</strain>
    </source>
</reference>
<sequence>MAPPRPKSTTAGQDPIVVFNGAISVRQLTHPDRLFNLEVTFDDHHAHMRKLREQTPPQHFQYLQVEFMKVLKGSIYINVGEKRILLTPSNNELEIPTWTRNQAISGPLSIGGAELHEVLVKRPGVSRSVHAGCHLLRELLQIHRPSFGTR</sequence>
<accession>A0A1Y1ZT01</accession>